<dbReference type="RefSeq" id="XP_015515304.1">
    <property type="nucleotide sequence ID" value="XM_015659818.2"/>
</dbReference>
<organism evidence="8">
    <name type="scientific">Neodiprion lecontei</name>
    <name type="common">Redheaded pine sawfly</name>
    <dbReference type="NCBI Taxonomy" id="441921"/>
    <lineage>
        <taxon>Eukaryota</taxon>
        <taxon>Metazoa</taxon>
        <taxon>Ecdysozoa</taxon>
        <taxon>Arthropoda</taxon>
        <taxon>Hexapoda</taxon>
        <taxon>Insecta</taxon>
        <taxon>Pterygota</taxon>
        <taxon>Neoptera</taxon>
        <taxon>Endopterygota</taxon>
        <taxon>Hymenoptera</taxon>
        <taxon>Tenthredinoidea</taxon>
        <taxon>Diprionidae</taxon>
        <taxon>Diprioninae</taxon>
        <taxon>Neodiprion</taxon>
    </lineage>
</organism>
<evidence type="ECO:0000313" key="7">
    <source>
        <dbReference type="Proteomes" id="UP000829291"/>
    </source>
</evidence>
<evidence type="ECO:0000256" key="3">
    <source>
        <dbReference type="ARBA" id="ARBA00022946"/>
    </source>
</evidence>
<comment type="similarity">
    <text evidence="2">Belongs to the zinc-containing alcohol dehydrogenase family. Quinone oxidoreductase subfamily.</text>
</comment>
<dbReference type="SUPFAM" id="SSF51735">
    <property type="entry name" value="NAD(P)-binding Rossmann-fold domains"/>
    <property type="match status" value="1"/>
</dbReference>
<keyword evidence="5" id="KW-0496">Mitochondrion</keyword>
<dbReference type="InterPro" id="IPR020843">
    <property type="entry name" value="ER"/>
</dbReference>
<dbReference type="GO" id="GO:0005739">
    <property type="term" value="C:mitochondrion"/>
    <property type="evidence" value="ECO:0007669"/>
    <property type="project" value="UniProtKB-SubCell"/>
</dbReference>
<dbReference type="Gene3D" id="3.90.180.10">
    <property type="entry name" value="Medium-chain alcohol dehydrogenases, catalytic domain"/>
    <property type="match status" value="1"/>
</dbReference>
<dbReference type="PANTHER" id="PTHR11695:SF645">
    <property type="entry name" value="RETICULON-4-INTERACTING PROTEIN 1, MITOCHONDRIAL-LIKE PROTEIN"/>
    <property type="match status" value="1"/>
</dbReference>
<feature type="domain" description="Enoyl reductase (ER)" evidence="6">
    <location>
        <begin position="147"/>
        <end position="481"/>
    </location>
</feature>
<accession>A0A6J0BKT9</accession>
<dbReference type="InterPro" id="IPR036291">
    <property type="entry name" value="NAD(P)-bd_dom_sf"/>
</dbReference>
<evidence type="ECO:0000259" key="6">
    <source>
        <dbReference type="SMART" id="SM00829"/>
    </source>
</evidence>
<proteinExistence type="inferred from homology"/>
<reference evidence="8" key="1">
    <citation type="submission" date="2025-08" db="UniProtKB">
        <authorList>
            <consortium name="RefSeq"/>
        </authorList>
    </citation>
    <scope>IDENTIFICATION</scope>
    <source>
        <tissue evidence="8">Thorax and Abdomen</tissue>
    </source>
</reference>
<dbReference type="InterPro" id="IPR011032">
    <property type="entry name" value="GroES-like_sf"/>
</dbReference>
<keyword evidence="7" id="KW-1185">Reference proteome</keyword>
<dbReference type="InterPro" id="IPR050700">
    <property type="entry name" value="YIM1/Zinc_Alcohol_DH_Fams"/>
</dbReference>
<dbReference type="Gene3D" id="3.40.50.720">
    <property type="entry name" value="NAD(P)-binding Rossmann-like Domain"/>
    <property type="match status" value="1"/>
</dbReference>
<evidence type="ECO:0000256" key="5">
    <source>
        <dbReference type="ARBA" id="ARBA00023128"/>
    </source>
</evidence>
<dbReference type="GO" id="GO:0016491">
    <property type="term" value="F:oxidoreductase activity"/>
    <property type="evidence" value="ECO:0007669"/>
    <property type="project" value="UniProtKB-KW"/>
</dbReference>
<dbReference type="InParanoid" id="A0A6J0BKT9"/>
<comment type="subcellular location">
    <subcellularLocation>
        <location evidence="1">Mitochondrion</location>
    </subcellularLocation>
</comment>
<evidence type="ECO:0000256" key="1">
    <source>
        <dbReference type="ARBA" id="ARBA00004173"/>
    </source>
</evidence>
<dbReference type="InterPro" id="IPR037397">
    <property type="entry name" value="RTN4IP1"/>
</dbReference>
<dbReference type="Proteomes" id="UP000829291">
    <property type="component" value="Chromosome 3"/>
</dbReference>
<dbReference type="AlphaFoldDB" id="A0A6J0BKT9"/>
<keyword evidence="4" id="KW-0560">Oxidoreductase</keyword>
<dbReference type="GeneID" id="107220989"/>
<sequence length="484" mass="53684">MDEIRFRISNQLETLQVQASVIAQQGQQVLARWITQLQQLLQEFYQGEYGQRLKDVGQQLLTWAHTGWEQLQFQYYSLQFNPREFYQQVANLFTAGGILPVSRRELAFCVIGLTAGSLIGFSTGLNCHHPPQHMHHMKAIICHHYIGIEGVTTIDDVEMPAIQKPDDLLIQVKSASVNVVDAKICSGYARTYRQLLNSGKQRDLPVIIGRDCAGIVVDIGPSVIDFDIGDEVYLAVPSWAQGTMAEYLVVSETVVARRPKLVNFDAAASLPYSGCLAWDAIVNESVIAEGNARGKRILVYGGTTPVGCILIQLTKLWGGYVVAACKQQAIPVAKALGADEVIPFNESNIEKELELQDKFDAIFYTGGQQIKDCILRNHLLPHGSYVSTVPEHLTSDTLGFVFGSIFSGYVRIKLLIRYLFGLKPNQWNDGSKINTANLDALRQLVDADQLQAVVHKAYAPHNIEQALHEALNPNAVGSTIIRFH</sequence>
<dbReference type="SMART" id="SM00829">
    <property type="entry name" value="PKS_ER"/>
    <property type="match status" value="1"/>
</dbReference>
<dbReference type="OrthoDB" id="9930022at2759"/>
<dbReference type="InterPro" id="IPR013154">
    <property type="entry name" value="ADH-like_N"/>
</dbReference>
<keyword evidence="3" id="KW-0809">Transit peptide</keyword>
<dbReference type="SUPFAM" id="SSF50129">
    <property type="entry name" value="GroES-like"/>
    <property type="match status" value="1"/>
</dbReference>
<dbReference type="CDD" id="cd08248">
    <property type="entry name" value="RTN4I1"/>
    <property type="match status" value="1"/>
</dbReference>
<evidence type="ECO:0000256" key="4">
    <source>
        <dbReference type="ARBA" id="ARBA00023002"/>
    </source>
</evidence>
<gene>
    <name evidence="8" type="primary">LOC107220989</name>
</gene>
<dbReference type="KEGG" id="nlo:107220989"/>
<name>A0A6J0BKT9_NEOLC</name>
<dbReference type="Pfam" id="PF08240">
    <property type="entry name" value="ADH_N"/>
    <property type="match status" value="1"/>
</dbReference>
<dbReference type="PANTHER" id="PTHR11695">
    <property type="entry name" value="ALCOHOL DEHYDROGENASE RELATED"/>
    <property type="match status" value="1"/>
</dbReference>
<evidence type="ECO:0000256" key="2">
    <source>
        <dbReference type="ARBA" id="ARBA00010371"/>
    </source>
</evidence>
<protein>
    <submittedName>
        <fullName evidence="8">Reticulon-4-interacting protein 1 homolog, mitochondrial isoform X1</fullName>
    </submittedName>
</protein>
<evidence type="ECO:0000313" key="8">
    <source>
        <dbReference type="RefSeq" id="XP_015515304.1"/>
    </source>
</evidence>